<accession>A0A1B7I424</accession>
<dbReference type="GO" id="GO:0008270">
    <property type="term" value="F:zinc ion binding"/>
    <property type="evidence" value="ECO:0007669"/>
    <property type="project" value="InterPro"/>
</dbReference>
<dbReference type="PANTHER" id="PTHR43489">
    <property type="entry name" value="ISOMERASE"/>
    <property type="match status" value="1"/>
</dbReference>
<dbReference type="AlphaFoldDB" id="A0A1B7I424"/>
<dbReference type="Gene3D" id="3.20.20.150">
    <property type="entry name" value="Divalent-metal-dependent TIM barrel enzymes"/>
    <property type="match status" value="1"/>
</dbReference>
<dbReference type="InterPro" id="IPR036237">
    <property type="entry name" value="Xyl_isomerase-like_sf"/>
</dbReference>
<comment type="caution">
    <text evidence="7">The sequence shown here is derived from an EMBL/GenBank/DDBJ whole genome shotgun (WGS) entry which is preliminary data.</text>
</comment>
<dbReference type="InterPro" id="IPR001719">
    <property type="entry name" value="AP_endonuc_2"/>
</dbReference>
<dbReference type="NCBIfam" id="NF009688">
    <property type="entry name" value="PRK13209.1"/>
    <property type="match status" value="1"/>
</dbReference>
<sequence length="286" mass="32631">MRVHPLGIYEKALPKHLSWPERLALAKSCGFDFVEMSLDETDERLARLEWSTTQRASLVEAMLESGVTIPSMCLSAHRRFPFGSHDEAVRERAREVMSKAIKLARDLGIRTIQLAGYDVYYEERDEGTQQRFAEGLAWAVEQAAGAQVMLAVEIMDTEFMNSITKWKKWDKLLSSPWFSVYPDVGNLSAWGNDVQAELTLGIDRIAAIHLKDTQRVTETCAGQFRDVPFGEGCVDFVGVFRTLKQLNYRGAFLVEMWTEKAKEPVLEIIEARRWIEQRMQEGGFVC</sequence>
<dbReference type="PATRIC" id="fig|1354253.4.peg.875"/>
<reference evidence="7 8" key="1">
    <citation type="submission" date="2016-04" db="EMBL/GenBank/DDBJ databases">
        <title>ATOL: Assembling a taxonomically balanced genome-scale reconstruction of the evolutionary history of the Enterobacteriaceae.</title>
        <authorList>
            <person name="Plunkett G.III."/>
            <person name="Neeno-Eckwall E.C."/>
            <person name="Glasner J.D."/>
            <person name="Perna N.T."/>
        </authorList>
    </citation>
    <scope>NUCLEOTIDE SEQUENCE [LARGE SCALE GENOMIC DNA]</scope>
    <source>
        <strain evidence="7 8">ATCC 51604</strain>
    </source>
</reference>
<dbReference type="NCBIfam" id="TIGR00542">
    <property type="entry name" value="hxl6Piso_put"/>
    <property type="match status" value="1"/>
</dbReference>
<dbReference type="Proteomes" id="UP000078504">
    <property type="component" value="Unassembled WGS sequence"/>
</dbReference>
<evidence type="ECO:0000259" key="6">
    <source>
        <dbReference type="Pfam" id="PF01261"/>
    </source>
</evidence>
<evidence type="ECO:0000313" key="8">
    <source>
        <dbReference type="Proteomes" id="UP000078504"/>
    </source>
</evidence>
<evidence type="ECO:0000313" key="7">
    <source>
        <dbReference type="EMBL" id="OAT23085.1"/>
    </source>
</evidence>
<keyword evidence="1 7" id="KW-0413">Isomerase</keyword>
<dbReference type="GO" id="GO:0034015">
    <property type="term" value="F:L-ribulose-5-phosphate 3-epimerase activity"/>
    <property type="evidence" value="ECO:0007669"/>
    <property type="project" value="UniProtKB-EC"/>
</dbReference>
<evidence type="ECO:0000256" key="2">
    <source>
        <dbReference type="ARBA" id="ARBA00051987"/>
    </source>
</evidence>
<name>A0A1B7I424_9ENTR</name>
<feature type="domain" description="Xylose isomerase-like TIM barrel" evidence="6">
    <location>
        <begin position="23"/>
        <end position="277"/>
    </location>
</feature>
<dbReference type="RefSeq" id="WP_064512494.1">
    <property type="nucleotide sequence ID" value="NZ_LXEP01000007.1"/>
</dbReference>
<proteinExistence type="inferred from homology"/>
<protein>
    <recommendedName>
        <fullName evidence="4 5">L-ribulose-5-phosphate 3-epimerase</fullName>
    </recommendedName>
</protein>
<dbReference type="PANTHER" id="PTHR43489:SF1">
    <property type="entry name" value="L-RIBULOSE-5-PHOSPHATE 3-EPIMERASE SGBU-RELATED"/>
    <property type="match status" value="1"/>
</dbReference>
<dbReference type="InterPro" id="IPR013022">
    <property type="entry name" value="Xyl_isomerase-like_TIM-brl"/>
</dbReference>
<evidence type="ECO:0000256" key="3">
    <source>
        <dbReference type="ARBA" id="ARBA00060980"/>
    </source>
</evidence>
<evidence type="ECO:0000256" key="4">
    <source>
        <dbReference type="ARBA" id="ARBA00066354"/>
    </source>
</evidence>
<dbReference type="Pfam" id="PF01261">
    <property type="entry name" value="AP_endonuc_2"/>
    <property type="match status" value="1"/>
</dbReference>
<dbReference type="GO" id="GO:0006281">
    <property type="term" value="P:DNA repair"/>
    <property type="evidence" value="ECO:0007669"/>
    <property type="project" value="InterPro"/>
</dbReference>
<dbReference type="GO" id="GO:0016861">
    <property type="term" value="F:intramolecular oxidoreductase activity, interconverting aldoses and ketoses"/>
    <property type="evidence" value="ECO:0007669"/>
    <property type="project" value="InterPro"/>
</dbReference>
<dbReference type="NCBIfam" id="NF009689">
    <property type="entry name" value="PRK13210.1"/>
    <property type="match status" value="1"/>
</dbReference>
<organism evidence="7 8">
    <name type="scientific">Buttiauxella gaviniae ATCC 51604</name>
    <dbReference type="NCBI Taxonomy" id="1354253"/>
    <lineage>
        <taxon>Bacteria</taxon>
        <taxon>Pseudomonadati</taxon>
        <taxon>Pseudomonadota</taxon>
        <taxon>Gammaproteobacteria</taxon>
        <taxon>Enterobacterales</taxon>
        <taxon>Enterobacteriaceae</taxon>
        <taxon>Buttiauxella</taxon>
    </lineage>
</organism>
<dbReference type="InterPro" id="IPR004560">
    <property type="entry name" value="L-Ru-5P_3-Epase"/>
</dbReference>
<evidence type="ECO:0000256" key="1">
    <source>
        <dbReference type="ARBA" id="ARBA00023235"/>
    </source>
</evidence>
<comment type="similarity">
    <text evidence="3">Belongs to the L-ribulose-5-phosphate 3-epimerase family.</text>
</comment>
<dbReference type="SUPFAM" id="SSF51658">
    <property type="entry name" value="Xylose isomerase-like"/>
    <property type="match status" value="1"/>
</dbReference>
<dbReference type="InterPro" id="IPR050417">
    <property type="entry name" value="Sugar_Epim/Isomerase"/>
</dbReference>
<dbReference type="CDD" id="cd00019">
    <property type="entry name" value="AP2Ec"/>
    <property type="match status" value="1"/>
</dbReference>
<dbReference type="FunFam" id="3.20.20.150:FF:000003">
    <property type="entry name" value="L-ribulose-5-phosphate 3-epimerase UlaE"/>
    <property type="match status" value="1"/>
</dbReference>
<dbReference type="EMBL" id="LXEP01000007">
    <property type="protein sequence ID" value="OAT23085.1"/>
    <property type="molecule type" value="Genomic_DNA"/>
</dbReference>
<dbReference type="GO" id="GO:0003677">
    <property type="term" value="F:DNA binding"/>
    <property type="evidence" value="ECO:0007669"/>
    <property type="project" value="InterPro"/>
</dbReference>
<comment type="catalytic activity">
    <reaction evidence="2">
        <text>L-ribulose 5-phosphate = L-xylulose 5-phosphate</text>
        <dbReference type="Rhea" id="RHEA:18497"/>
        <dbReference type="ChEBI" id="CHEBI:57829"/>
        <dbReference type="ChEBI" id="CHEBI:58226"/>
        <dbReference type="EC" id="5.1.3.22"/>
    </reaction>
</comment>
<evidence type="ECO:0000256" key="5">
    <source>
        <dbReference type="NCBIfam" id="TIGR00542"/>
    </source>
</evidence>
<dbReference type="GO" id="GO:0019852">
    <property type="term" value="P:L-ascorbic acid metabolic process"/>
    <property type="evidence" value="ECO:0007669"/>
    <property type="project" value="TreeGrafter"/>
</dbReference>
<gene>
    <name evidence="7" type="ORF">M977_00851</name>
</gene>